<evidence type="ECO:0000256" key="1">
    <source>
        <dbReference type="SAM" id="MobiDB-lite"/>
    </source>
</evidence>
<reference evidence="2 3" key="1">
    <citation type="journal article" date="2024" name="J. Plant Pathol.">
        <title>Sequence and assembly of the genome of Seiridium unicorne, isolate CBS 538.82, causal agent of cypress canker disease.</title>
        <authorList>
            <person name="Scali E."/>
            <person name="Rocca G.D."/>
            <person name="Danti R."/>
            <person name="Garbelotto M."/>
            <person name="Barberini S."/>
            <person name="Baroncelli R."/>
            <person name="Emiliani G."/>
        </authorList>
    </citation>
    <scope>NUCLEOTIDE SEQUENCE [LARGE SCALE GENOMIC DNA]</scope>
    <source>
        <strain evidence="2 3">BM-138-508</strain>
    </source>
</reference>
<gene>
    <name evidence="2" type="ORF">SUNI508_14110</name>
</gene>
<proteinExistence type="predicted"/>
<organism evidence="2 3">
    <name type="scientific">Seiridium unicorne</name>
    <dbReference type="NCBI Taxonomy" id="138068"/>
    <lineage>
        <taxon>Eukaryota</taxon>
        <taxon>Fungi</taxon>
        <taxon>Dikarya</taxon>
        <taxon>Ascomycota</taxon>
        <taxon>Pezizomycotina</taxon>
        <taxon>Sordariomycetes</taxon>
        <taxon>Xylariomycetidae</taxon>
        <taxon>Amphisphaeriales</taxon>
        <taxon>Sporocadaceae</taxon>
        <taxon>Seiridium</taxon>
    </lineage>
</organism>
<sequence length="22" mass="2528">MPLAQSSEIDDDFFTPVSRMIQ</sequence>
<name>A0ABR2UXQ9_9PEZI</name>
<protein>
    <submittedName>
        <fullName evidence="2">Uncharacterized protein</fullName>
    </submittedName>
</protein>
<dbReference type="EMBL" id="JARVKF010000323">
    <property type="protein sequence ID" value="KAK9419371.1"/>
    <property type="molecule type" value="Genomic_DNA"/>
</dbReference>
<evidence type="ECO:0000313" key="3">
    <source>
        <dbReference type="Proteomes" id="UP001408356"/>
    </source>
</evidence>
<evidence type="ECO:0000313" key="2">
    <source>
        <dbReference type="EMBL" id="KAK9419371.1"/>
    </source>
</evidence>
<comment type="caution">
    <text evidence="2">The sequence shown here is derived from an EMBL/GenBank/DDBJ whole genome shotgun (WGS) entry which is preliminary data.</text>
</comment>
<keyword evidence="3" id="KW-1185">Reference proteome</keyword>
<dbReference type="Proteomes" id="UP001408356">
    <property type="component" value="Unassembled WGS sequence"/>
</dbReference>
<feature type="region of interest" description="Disordered" evidence="1">
    <location>
        <begin position="1"/>
        <end position="22"/>
    </location>
</feature>
<accession>A0ABR2UXQ9</accession>